<protein>
    <recommendedName>
        <fullName evidence="5">Syntaxin binding protein 1</fullName>
    </recommendedName>
</protein>
<gene>
    <name evidence="3" type="ORF">Vbra_20974</name>
</gene>
<evidence type="ECO:0008006" key="5">
    <source>
        <dbReference type="Google" id="ProtNLM"/>
    </source>
</evidence>
<dbReference type="PhylomeDB" id="A0A0G4EWK6"/>
<reference evidence="3 4" key="1">
    <citation type="submission" date="2014-11" db="EMBL/GenBank/DDBJ databases">
        <authorList>
            <person name="Zhu J."/>
            <person name="Qi W."/>
            <person name="Song R."/>
        </authorList>
    </citation>
    <scope>NUCLEOTIDE SEQUENCE [LARGE SCALE GENOMIC DNA]</scope>
</reference>
<dbReference type="InterPro" id="IPR001619">
    <property type="entry name" value="Sec1-like"/>
</dbReference>
<name>A0A0G4EWK6_VITBC</name>
<dbReference type="GO" id="GO:0016192">
    <property type="term" value="P:vesicle-mediated transport"/>
    <property type="evidence" value="ECO:0007669"/>
    <property type="project" value="InterPro"/>
</dbReference>
<feature type="region of interest" description="Disordered" evidence="2">
    <location>
        <begin position="277"/>
        <end position="304"/>
    </location>
</feature>
<dbReference type="Gene3D" id="3.40.50.2060">
    <property type="match status" value="1"/>
</dbReference>
<evidence type="ECO:0000256" key="2">
    <source>
        <dbReference type="SAM" id="MobiDB-lite"/>
    </source>
</evidence>
<dbReference type="InterPro" id="IPR036045">
    <property type="entry name" value="Sec1-like_sf"/>
</dbReference>
<dbReference type="AlphaFoldDB" id="A0A0G4EWK6"/>
<evidence type="ECO:0000313" key="3">
    <source>
        <dbReference type="EMBL" id="CEM02736.1"/>
    </source>
</evidence>
<sequence>MAPPQAAFSVKEICRRRVLDEMVRRVHGSEGYIAMIVDDRTLRVLSSSCRVYDILEEGVTVVEKIEKRRQPLPQLDALYFLSPELPVIELLVKDFEKEKRPQYKNVHLFFSSAIGRDSGVMEKIASDPRLFPRVKTFVEFNLNFIAHEQRVVHFDSPYLLRELFPLKRPELLHDIADKIVSVCATLGETPYVRYMKPNASIQGLPPVTVCEQLANLVQAKIERNLPKRTAKQASSSGGQPTTLLVLDRSVDTAALLLHEYTYQAMAYDVLDIQLSGTGAQTSAPRPSTQSGGYEKLKSMRSMQPADEETQAKQDDTFAYEFTDNLGQTGKKTAVLSDADELWVRFRHQHISVVNDTVTEEVRKFAKEHDVARIHRGDRHMNTEATAAAIRQLPQYQEMLSKYWVHCTMSEQCFAELERRSLMKIGSIEQDLATGIDKDGNNVSPPKLLSTMGTLLSDPAIGVEEKLRLLMLYFTQMDGIKEDDRKKMMDAARLGEEEQTCILNLLKCGLHLPRFASSIPPKAPNKHHHRTDKERLKYFKTRARTVNFELSRFEPGLKDIVQRAAQDQLDRSQYPYIHDPTQAGTSVKVAATASRGVGGVAGRPGGASQWDWGWTQEGEDPRQGDISGRSSRSRLLVFLLGGATHSEIRSVYEISDELQIDVVLVTTGLLSFKYLYQLMSEHRFE</sequence>
<dbReference type="Pfam" id="PF00995">
    <property type="entry name" value="Sec1"/>
    <property type="match status" value="1"/>
</dbReference>
<dbReference type="InParanoid" id="A0A0G4EWK6"/>
<dbReference type="Gene3D" id="1.25.40.60">
    <property type="match status" value="1"/>
</dbReference>
<proteinExistence type="inferred from homology"/>
<dbReference type="SUPFAM" id="SSF56815">
    <property type="entry name" value="Sec1/munc18-like (SM) proteins"/>
    <property type="match status" value="1"/>
</dbReference>
<dbReference type="Gene3D" id="3.40.50.1910">
    <property type="match status" value="2"/>
</dbReference>
<dbReference type="VEuPathDB" id="CryptoDB:Vbra_20974"/>
<dbReference type="Proteomes" id="UP000041254">
    <property type="component" value="Unassembled WGS sequence"/>
</dbReference>
<feature type="compositionally biased region" description="Polar residues" evidence="2">
    <location>
        <begin position="277"/>
        <end position="291"/>
    </location>
</feature>
<dbReference type="EMBL" id="CDMY01000334">
    <property type="protein sequence ID" value="CEM02736.1"/>
    <property type="molecule type" value="Genomic_DNA"/>
</dbReference>
<evidence type="ECO:0000313" key="4">
    <source>
        <dbReference type="Proteomes" id="UP000041254"/>
    </source>
</evidence>
<dbReference type="PANTHER" id="PTHR11679">
    <property type="entry name" value="VESICLE PROTEIN SORTING-ASSOCIATED"/>
    <property type="match status" value="1"/>
</dbReference>
<dbReference type="InterPro" id="IPR027482">
    <property type="entry name" value="Sec1-like_dom2"/>
</dbReference>
<accession>A0A0G4EWK6</accession>
<comment type="similarity">
    <text evidence="1">Belongs to the STXBP/unc-18/SEC1 family.</text>
</comment>
<dbReference type="PIRSF" id="PIRSF005715">
    <property type="entry name" value="VPS45_Sec1"/>
    <property type="match status" value="1"/>
</dbReference>
<dbReference type="FunCoup" id="A0A0G4EWK6">
    <property type="interactions" value="264"/>
</dbReference>
<organism evidence="3 4">
    <name type="scientific">Vitrella brassicaformis (strain CCMP3155)</name>
    <dbReference type="NCBI Taxonomy" id="1169540"/>
    <lineage>
        <taxon>Eukaryota</taxon>
        <taxon>Sar</taxon>
        <taxon>Alveolata</taxon>
        <taxon>Colpodellida</taxon>
        <taxon>Vitrellaceae</taxon>
        <taxon>Vitrella</taxon>
    </lineage>
</organism>
<dbReference type="OrthoDB" id="424853at2759"/>
<evidence type="ECO:0000256" key="1">
    <source>
        <dbReference type="ARBA" id="ARBA00009884"/>
    </source>
</evidence>
<dbReference type="InterPro" id="IPR043154">
    <property type="entry name" value="Sec-1-like_dom1"/>
</dbReference>
<keyword evidence="4" id="KW-1185">Reference proteome</keyword>
<dbReference type="OMA" id="PFTRPHT"/>
<dbReference type="STRING" id="1169540.A0A0G4EWK6"/>